<evidence type="ECO:0000259" key="6">
    <source>
        <dbReference type="Pfam" id="PF15037"/>
    </source>
</evidence>
<evidence type="ECO:0000256" key="1">
    <source>
        <dbReference type="ARBA" id="ARBA00004251"/>
    </source>
</evidence>
<keyword evidence="2" id="KW-1003">Cell membrane</keyword>
<comment type="subcellular location">
    <subcellularLocation>
        <location evidence="1">Cell membrane</location>
        <topology evidence="1">Single-pass type I membrane protein</topology>
    </subcellularLocation>
</comment>
<evidence type="ECO:0000313" key="8">
    <source>
        <dbReference type="RefSeq" id="XP_041444452.1"/>
    </source>
</evidence>
<dbReference type="KEGG" id="xla:121402185"/>
<dbReference type="GO" id="GO:0030368">
    <property type="term" value="F:interleukin-17 receptor activity"/>
    <property type="evidence" value="ECO:0000318"/>
    <property type="project" value="GO_Central"/>
</dbReference>
<evidence type="ECO:0000256" key="3">
    <source>
        <dbReference type="ARBA" id="ARBA00022729"/>
    </source>
</evidence>
<dbReference type="RefSeq" id="XP_041444452.1">
    <property type="nucleotide sequence ID" value="XM_041588518.1"/>
</dbReference>
<sequence length="538" mass="60749">MQYHLGRYSFLERLMVIILMFGMSYCHSIQRIKECGLTCFHTGGINCRKVTFAKQSFFCRTPPRSLPSDVLQNMKLSTVMKCSGKRWCSLYINVNGTVILNEHVRGVEICVMTLSSSQTECESVRFSHKSKKLDSHKVHIQFNCFEVGIGQQVYVTMKTLPNYCYVELEKYHNVEGCDNKDVENNIMSCLAGKLDYLVDEEKKSITIHVSDIIEGFDYNVRLCWKRFICKDIGAHALIKADNTVRSVTLRYAEILPCLCIEGWSAIPDSRRARICPFKHDANSIWNSITYNSVTQTLAWQSLCPVNATVSLCWMTDQNDTCVNFSNSLGTMNDKVLYTQVDYHPRLCAKLTTNMDSQVRCPFAHEHFPGWNVSIADTDSFAEIKITSKINASFILRLCNRTKLTSCDCLNIFASVPVVASSYAILNLSSDICGSNLCIQVSRSDVNYSVPVNICNIPCRPQEQSSDEASSLEIFLLTSVLLILIAIFSFVGCILLSVNYRKKLQEKGSFKIKVKHMSSGVASSLEQTVSIMFAQMEDK</sequence>
<dbReference type="InterPro" id="IPR027841">
    <property type="entry name" value="IL-17_rcpt_C/E_N"/>
</dbReference>
<dbReference type="PANTHER" id="PTHR15583:SF10">
    <property type="entry name" value="INTERLEUKIN-17 RECEPTOR E-LIKE-RELATED"/>
    <property type="match status" value="1"/>
</dbReference>
<evidence type="ECO:0000313" key="7">
    <source>
        <dbReference type="Proteomes" id="UP000186698"/>
    </source>
</evidence>
<evidence type="ECO:0000256" key="2">
    <source>
        <dbReference type="ARBA" id="ARBA00022475"/>
    </source>
</evidence>
<dbReference type="PANTHER" id="PTHR15583">
    <property type="entry name" value="INTERLEUKIN-17 RECEPTOR"/>
    <property type="match status" value="1"/>
</dbReference>
<evidence type="ECO:0000256" key="5">
    <source>
        <dbReference type="SAM" id="SignalP"/>
    </source>
</evidence>
<keyword evidence="4" id="KW-1133">Transmembrane helix</keyword>
<reference evidence="8" key="2">
    <citation type="submission" date="2025-08" db="UniProtKB">
        <authorList>
            <consortium name="RefSeq"/>
        </authorList>
    </citation>
    <scope>IDENTIFICATION</scope>
    <source>
        <strain evidence="8">J_2021</strain>
        <tissue evidence="8">Erythrocytes</tissue>
    </source>
</reference>
<keyword evidence="4" id="KW-0472">Membrane</keyword>
<gene>
    <name evidence="8" type="primary">LOC121402185</name>
</gene>
<dbReference type="Pfam" id="PF15037">
    <property type="entry name" value="IL17_R_N"/>
    <property type="match status" value="1"/>
</dbReference>
<dbReference type="AlphaFoldDB" id="A0A8J1MRR5"/>
<dbReference type="Gene3D" id="2.60.40.2160">
    <property type="entry name" value="Interleukin-17 receptor A/B, fibronectin-III-like domain 1"/>
    <property type="match status" value="1"/>
</dbReference>
<dbReference type="InterPro" id="IPR039465">
    <property type="entry name" value="IL-17_rcpt-like"/>
</dbReference>
<organism evidence="7 8">
    <name type="scientific">Xenopus laevis</name>
    <name type="common">African clawed frog</name>
    <dbReference type="NCBI Taxonomy" id="8355"/>
    <lineage>
        <taxon>Eukaryota</taxon>
        <taxon>Metazoa</taxon>
        <taxon>Chordata</taxon>
        <taxon>Craniata</taxon>
        <taxon>Vertebrata</taxon>
        <taxon>Euteleostomi</taxon>
        <taxon>Amphibia</taxon>
        <taxon>Batrachia</taxon>
        <taxon>Anura</taxon>
        <taxon>Pipoidea</taxon>
        <taxon>Pipidae</taxon>
        <taxon>Xenopodinae</taxon>
        <taxon>Xenopus</taxon>
        <taxon>Xenopus</taxon>
    </lineage>
</organism>
<protein>
    <submittedName>
        <fullName evidence="8">Interleukin-17 receptor E-like</fullName>
    </submittedName>
</protein>
<feature type="signal peptide" evidence="5">
    <location>
        <begin position="1"/>
        <end position="26"/>
    </location>
</feature>
<keyword evidence="3 5" id="KW-0732">Signal</keyword>
<dbReference type="OrthoDB" id="9877324at2759"/>
<accession>A0A8J1MRR5</accession>
<name>A0A8J1MRR5_XENLA</name>
<dbReference type="InterPro" id="IPR038683">
    <property type="entry name" value="IL17RA/B_FnIII-like_1_sf"/>
</dbReference>
<dbReference type="Proteomes" id="UP000186698">
    <property type="component" value="Chromosome 3S"/>
</dbReference>
<dbReference type="GeneID" id="121402185"/>
<keyword evidence="7" id="KW-1185">Reference proteome</keyword>
<proteinExistence type="predicted"/>
<feature type="transmembrane region" description="Helical" evidence="4">
    <location>
        <begin position="473"/>
        <end position="497"/>
    </location>
</feature>
<evidence type="ECO:0000256" key="4">
    <source>
        <dbReference type="SAM" id="Phobius"/>
    </source>
</evidence>
<dbReference type="GO" id="GO:0005886">
    <property type="term" value="C:plasma membrane"/>
    <property type="evidence" value="ECO:0007669"/>
    <property type="project" value="UniProtKB-SubCell"/>
</dbReference>
<feature type="domain" description="Interleukin-17 receptor C/E N-terminal" evidence="6">
    <location>
        <begin position="123"/>
        <end position="369"/>
    </location>
</feature>
<feature type="chain" id="PRO_5035164774" evidence="5">
    <location>
        <begin position="27"/>
        <end position="538"/>
    </location>
</feature>
<dbReference type="CTD" id="121402185"/>
<keyword evidence="4" id="KW-0812">Transmembrane</keyword>
<reference evidence="7" key="1">
    <citation type="submission" date="2024-06" db="UniProtKB">
        <authorList>
            <consortium name="RefSeq"/>
        </authorList>
    </citation>
    <scope>NUCLEOTIDE SEQUENCE [LARGE SCALE GENOMIC DNA]</scope>
    <source>
        <strain evidence="7">J_2021</strain>
    </source>
</reference>